<dbReference type="SUPFAM" id="SSF82693">
    <property type="entry name" value="Multidrug efflux transporter AcrB pore domain, PN1, PN2, PC1 and PC2 subdomains"/>
    <property type="match status" value="2"/>
</dbReference>
<dbReference type="Gene3D" id="1.20.1640.10">
    <property type="entry name" value="Multidrug efflux transporter AcrB transmembrane domain"/>
    <property type="match status" value="2"/>
</dbReference>
<name>A4CHN5_ROBBH</name>
<evidence type="ECO:0000313" key="3">
    <source>
        <dbReference type="EMBL" id="EAR16443.1"/>
    </source>
</evidence>
<reference evidence="3 4" key="1">
    <citation type="journal article" date="2009" name="J. Bacteriol.">
        <title>Complete genome sequence of Robiginitalea biformata HTCC2501.</title>
        <authorList>
            <person name="Oh H.M."/>
            <person name="Giovannoni S.J."/>
            <person name="Lee K."/>
            <person name="Ferriera S."/>
            <person name="Johnson J."/>
            <person name="Cho J.C."/>
        </authorList>
    </citation>
    <scope>NUCLEOTIDE SEQUENCE [LARGE SCALE GENOMIC DNA]</scope>
    <source>
        <strain evidence="4">ATCC BAA-864 / HTCC2501 / KCTC 12146</strain>
    </source>
</reference>
<dbReference type="STRING" id="313596.RB2501_06075"/>
<keyword evidence="2" id="KW-1133">Transmembrane helix</keyword>
<dbReference type="EMBL" id="CP001712">
    <property type="protein sequence ID" value="EAR16443.1"/>
    <property type="molecule type" value="Genomic_DNA"/>
</dbReference>
<feature type="compositionally biased region" description="Basic and acidic residues" evidence="1">
    <location>
        <begin position="30"/>
        <end position="40"/>
    </location>
</feature>
<feature type="region of interest" description="Disordered" evidence="1">
    <location>
        <begin position="1068"/>
        <end position="1089"/>
    </location>
</feature>
<feature type="transmembrane region" description="Helical" evidence="2">
    <location>
        <begin position="566"/>
        <end position="586"/>
    </location>
</feature>
<dbReference type="SUPFAM" id="SSF82866">
    <property type="entry name" value="Multidrug efflux transporter AcrB transmembrane domain"/>
    <property type="match status" value="2"/>
</dbReference>
<dbReference type="PANTHER" id="PTHR32063:SF33">
    <property type="entry name" value="RND SUPERFAMILY EFFLUX PUMP PERMEASE COMPONENT"/>
    <property type="match status" value="1"/>
</dbReference>
<sequence length="1089" mass="120649">MKEEDHMPNENAPQSPNGHPGKNGLDAPDDPGKNSPRKEGAIGYMARNSIAANLLMIILLAGGIWTMFNIQKEVFPNFQLDFVNVDVAYPGASPAEVEQGILQPVEEAVRGVQGIKEIVSEAREGSGSVTIELVAGSDRMKAFQDIDQAVNRIRTFPDDIEQPEVALQDRQRDVMEIGIYGETDIWTLRQLAERMRTRLLANPNITQVSLNNVPEYMTHVEIPRHNLRQYGLTLGQVADIIRQSSRDVPAGAVETQAGEILLRMQERKQWAEEFGDIAVITSESGAKVTLAEIATIRDGFDEVGFHGQFNGTPSVELEIFRIGDQSPLDIAEAVQAEMDSFQLPPGVNFRIDSNRAEDFRERLSLLTENGLAAIVIVLVILTLFLEARLAFWVMMGMAISFIGGMIFLPMVGVSVNMIAMFGFLVVLGIVVDDAIVVGENVYEYRQRGYSFIQAAILGTKDVSKPVIFSIATTIIAFVPLLFMPGENGMFWQPLPIVVIVILAVSLLEALFILPSHLAHKAKTNKKPTLIKKFTGRLEGWQRQFAKGFDRVIDRYYRPFLDKCLEYRYITLSAALALLLMVGAYGLSDHMGMIMMPEVAADEIEAGIRLPVGTTPDQAAKVANDVTASTQRMFEEHNLYEVAEGIKTNVRGQNFIDVEIVMLPPDQRDITAGEVIALWRDNIGDIDGVDQISFEAERGPGGARQAISIDLSHTDEEVLERASAAFIERMESFSNTRDVTDNYNKGKLQYDFKLLPEGRNLGLTSGDVGRQVRDAFFGSLAMRQLRGMNEIEIRVKLPYEERKDIQNLEDFLIVTPSGVQVPLLDVVSVEEREAFTSINRRDGRRVINVGMDTEPANAVSRVLARMQEEVLPQLRADFPGITWTFEGSQADMRESTASLWNGFGMAMFVIYALLAIAFGSYTQPLIVMTAIPFGIIGAVIGHILLGYDLSIVSLMGVIALSGVVVNDSLIMIDYANKQRRENSVYESIHEAGLRRFRPIMLTTLTTFGGLAPIILERSSQAQYLIPMAISLGFGIVFATSIILVIVPCLYLALEDAKLYFKKGETVERTDVLDDRPDPKPASKQPALADK</sequence>
<feature type="transmembrane region" description="Helical" evidence="2">
    <location>
        <begin position="50"/>
        <end position="68"/>
    </location>
</feature>
<keyword evidence="4" id="KW-1185">Reference proteome</keyword>
<dbReference type="InterPro" id="IPR027463">
    <property type="entry name" value="AcrB_DN_DC_subdom"/>
</dbReference>
<feature type="transmembrane region" description="Helical" evidence="2">
    <location>
        <begin position="950"/>
        <end position="974"/>
    </location>
</feature>
<dbReference type="RefSeq" id="WP_015753200.1">
    <property type="nucleotide sequence ID" value="NC_013222.1"/>
</dbReference>
<feature type="transmembrane region" description="Helical" evidence="2">
    <location>
        <begin position="417"/>
        <end position="442"/>
    </location>
</feature>
<dbReference type="HOGENOM" id="CLU_002755_1_2_10"/>
<dbReference type="PANTHER" id="PTHR32063">
    <property type="match status" value="1"/>
</dbReference>
<dbReference type="Proteomes" id="UP000009049">
    <property type="component" value="Chromosome"/>
</dbReference>
<keyword evidence="2" id="KW-0812">Transmembrane</keyword>
<dbReference type="Gene3D" id="3.30.70.1440">
    <property type="entry name" value="Multidrug efflux transporter AcrB pore domain"/>
    <property type="match status" value="1"/>
</dbReference>
<dbReference type="KEGG" id="rbi:RB2501_06075"/>
<dbReference type="Gene3D" id="3.30.70.1430">
    <property type="entry name" value="Multidrug efflux transporter AcrB pore domain"/>
    <property type="match status" value="2"/>
</dbReference>
<feature type="transmembrane region" description="Helical" evidence="2">
    <location>
        <begin position="898"/>
        <end position="917"/>
    </location>
</feature>
<dbReference type="Pfam" id="PF00873">
    <property type="entry name" value="ACR_tran"/>
    <property type="match status" value="1"/>
</dbReference>
<dbReference type="Gene3D" id="3.30.2090.10">
    <property type="entry name" value="Multidrug efflux transporter AcrB TolC docking domain, DN and DC subdomains"/>
    <property type="match status" value="2"/>
</dbReference>
<gene>
    <name evidence="3" type="ordered locus">RB2501_06075</name>
</gene>
<feature type="transmembrane region" description="Helical" evidence="2">
    <location>
        <begin position="995"/>
        <end position="1014"/>
    </location>
</feature>
<proteinExistence type="predicted"/>
<dbReference type="InterPro" id="IPR001036">
    <property type="entry name" value="Acrflvin-R"/>
</dbReference>
<feature type="transmembrane region" description="Helical" evidence="2">
    <location>
        <begin position="391"/>
        <end position="411"/>
    </location>
</feature>
<dbReference type="eggNOG" id="COG0841">
    <property type="taxonomic scope" value="Bacteria"/>
</dbReference>
<feature type="transmembrane region" description="Helical" evidence="2">
    <location>
        <begin position="494"/>
        <end position="513"/>
    </location>
</feature>
<protein>
    <submittedName>
        <fullName evidence="3">Probable multidrug resistance protein</fullName>
    </submittedName>
</protein>
<dbReference type="GO" id="GO:0042910">
    <property type="term" value="F:xenobiotic transmembrane transporter activity"/>
    <property type="evidence" value="ECO:0007669"/>
    <property type="project" value="TreeGrafter"/>
</dbReference>
<evidence type="ECO:0000256" key="2">
    <source>
        <dbReference type="SAM" id="Phobius"/>
    </source>
</evidence>
<evidence type="ECO:0000313" key="4">
    <source>
        <dbReference type="Proteomes" id="UP000009049"/>
    </source>
</evidence>
<feature type="compositionally biased region" description="Basic and acidic residues" evidence="1">
    <location>
        <begin position="1068"/>
        <end position="1079"/>
    </location>
</feature>
<feature type="transmembrane region" description="Helical" evidence="2">
    <location>
        <begin position="924"/>
        <end position="944"/>
    </location>
</feature>
<accession>A4CHN5</accession>
<dbReference type="SUPFAM" id="SSF82714">
    <property type="entry name" value="Multidrug efflux transporter AcrB TolC docking domain, DN and DC subdomains"/>
    <property type="match status" value="2"/>
</dbReference>
<evidence type="ECO:0000256" key="1">
    <source>
        <dbReference type="SAM" id="MobiDB-lite"/>
    </source>
</evidence>
<dbReference type="Gene3D" id="3.30.70.1320">
    <property type="entry name" value="Multidrug efflux transporter AcrB pore domain like"/>
    <property type="match status" value="1"/>
</dbReference>
<feature type="transmembrane region" description="Helical" evidence="2">
    <location>
        <begin position="462"/>
        <end position="482"/>
    </location>
</feature>
<dbReference type="AlphaFoldDB" id="A4CHN5"/>
<organism evidence="3 4">
    <name type="scientific">Robiginitalea biformata (strain ATCC BAA-864 / DSM 15991 / KCTC 12146 / HTCC2501)</name>
    <dbReference type="NCBI Taxonomy" id="313596"/>
    <lineage>
        <taxon>Bacteria</taxon>
        <taxon>Pseudomonadati</taxon>
        <taxon>Bacteroidota</taxon>
        <taxon>Flavobacteriia</taxon>
        <taxon>Flavobacteriales</taxon>
        <taxon>Flavobacteriaceae</taxon>
        <taxon>Robiginitalea</taxon>
    </lineage>
</organism>
<feature type="region of interest" description="Disordered" evidence="1">
    <location>
        <begin position="1"/>
        <end position="40"/>
    </location>
</feature>
<keyword evidence="2" id="KW-0472">Membrane</keyword>
<feature type="transmembrane region" description="Helical" evidence="2">
    <location>
        <begin position="1026"/>
        <end position="1052"/>
    </location>
</feature>
<dbReference type="PRINTS" id="PR00702">
    <property type="entry name" value="ACRIFLAVINRP"/>
</dbReference>
<dbReference type="GO" id="GO:0005886">
    <property type="term" value="C:plasma membrane"/>
    <property type="evidence" value="ECO:0007669"/>
    <property type="project" value="TreeGrafter"/>
</dbReference>
<feature type="transmembrane region" description="Helical" evidence="2">
    <location>
        <begin position="363"/>
        <end position="384"/>
    </location>
</feature>